<evidence type="ECO:0000256" key="2">
    <source>
        <dbReference type="SAM" id="Phobius"/>
    </source>
</evidence>
<evidence type="ECO:0000256" key="1">
    <source>
        <dbReference type="SAM" id="MobiDB-lite"/>
    </source>
</evidence>
<keyword evidence="2" id="KW-1133">Transmembrane helix</keyword>
<feature type="region of interest" description="Disordered" evidence="1">
    <location>
        <begin position="47"/>
        <end position="114"/>
    </location>
</feature>
<name>A0AAN9EZ36_CLITE</name>
<gene>
    <name evidence="3" type="ORF">RJT34_33551</name>
</gene>
<keyword evidence="4" id="KW-1185">Reference proteome</keyword>
<comment type="caution">
    <text evidence="3">The sequence shown here is derived from an EMBL/GenBank/DDBJ whole genome shotgun (WGS) entry which is preliminary data.</text>
</comment>
<sequence length="114" mass="13429">MLQAWPLANTVVFGMLLSDDSLLSLWGLLLCGLLLHVAVRDLNPQSIMETRSMEEEKEEEESRENERVRKKERREMRKEKGKRDKEEDEGIEGSEREEEDEKGGEGDFRFQFRI</sequence>
<proteinExistence type="predicted"/>
<evidence type="ECO:0000313" key="3">
    <source>
        <dbReference type="EMBL" id="KAK7265926.1"/>
    </source>
</evidence>
<dbReference type="AlphaFoldDB" id="A0AAN9EZ36"/>
<keyword evidence="2" id="KW-0472">Membrane</keyword>
<keyword evidence="2" id="KW-0812">Transmembrane</keyword>
<reference evidence="3 4" key="1">
    <citation type="submission" date="2024-01" db="EMBL/GenBank/DDBJ databases">
        <title>The genomes of 5 underutilized Papilionoideae crops provide insights into root nodulation and disease resistance.</title>
        <authorList>
            <person name="Yuan L."/>
        </authorList>
    </citation>
    <scope>NUCLEOTIDE SEQUENCE [LARGE SCALE GENOMIC DNA]</scope>
    <source>
        <strain evidence="3">LY-2023</strain>
        <tissue evidence="3">Leaf</tissue>
    </source>
</reference>
<protein>
    <submittedName>
        <fullName evidence="3">Uncharacterized protein</fullName>
    </submittedName>
</protein>
<dbReference type="EMBL" id="JAYKXN010000008">
    <property type="protein sequence ID" value="KAK7265926.1"/>
    <property type="molecule type" value="Genomic_DNA"/>
</dbReference>
<feature type="compositionally biased region" description="Acidic residues" evidence="1">
    <location>
        <begin position="86"/>
        <end position="102"/>
    </location>
</feature>
<organism evidence="3 4">
    <name type="scientific">Clitoria ternatea</name>
    <name type="common">Butterfly pea</name>
    <dbReference type="NCBI Taxonomy" id="43366"/>
    <lineage>
        <taxon>Eukaryota</taxon>
        <taxon>Viridiplantae</taxon>
        <taxon>Streptophyta</taxon>
        <taxon>Embryophyta</taxon>
        <taxon>Tracheophyta</taxon>
        <taxon>Spermatophyta</taxon>
        <taxon>Magnoliopsida</taxon>
        <taxon>eudicotyledons</taxon>
        <taxon>Gunneridae</taxon>
        <taxon>Pentapetalae</taxon>
        <taxon>rosids</taxon>
        <taxon>fabids</taxon>
        <taxon>Fabales</taxon>
        <taxon>Fabaceae</taxon>
        <taxon>Papilionoideae</taxon>
        <taxon>50 kb inversion clade</taxon>
        <taxon>NPAAA clade</taxon>
        <taxon>indigoferoid/millettioid clade</taxon>
        <taxon>Phaseoleae</taxon>
        <taxon>Clitoria</taxon>
    </lineage>
</organism>
<feature type="transmembrane region" description="Helical" evidence="2">
    <location>
        <begin position="22"/>
        <end position="39"/>
    </location>
</feature>
<feature type="compositionally biased region" description="Basic and acidic residues" evidence="1">
    <location>
        <begin position="64"/>
        <end position="85"/>
    </location>
</feature>
<dbReference type="Proteomes" id="UP001359559">
    <property type="component" value="Unassembled WGS sequence"/>
</dbReference>
<evidence type="ECO:0000313" key="4">
    <source>
        <dbReference type="Proteomes" id="UP001359559"/>
    </source>
</evidence>
<feature type="compositionally biased region" description="Basic and acidic residues" evidence="1">
    <location>
        <begin position="103"/>
        <end position="114"/>
    </location>
</feature>
<accession>A0AAN9EZ36</accession>